<dbReference type="Proteomes" id="UP000595814">
    <property type="component" value="Chromosome"/>
</dbReference>
<accession>A0AC61N0D7</accession>
<reference evidence="1 2" key="1">
    <citation type="journal article" date="2022" name="Int. J. Syst. Evol. Microbiol.">
        <title>Miniphocaeibacter halophilus sp. nov., an ammonium-tolerant acetate-producing bacterium isolated from a biogas system.</title>
        <authorList>
            <person name="Schnurer A."/>
            <person name="Singh A."/>
            <person name="Bi S."/>
            <person name="Qiao W."/>
            <person name="Westerholm M."/>
        </authorList>
    </citation>
    <scope>NUCLEOTIDE SEQUENCE [LARGE SCALE GENOMIC DNA]</scope>
    <source>
        <strain evidence="1 2">AMB_01</strain>
    </source>
</reference>
<name>A0AC61N0D7_9FIRM</name>
<dbReference type="EMBL" id="CP066744">
    <property type="protein sequence ID" value="QQK08776.1"/>
    <property type="molecule type" value="Genomic_DNA"/>
</dbReference>
<evidence type="ECO:0000313" key="2">
    <source>
        <dbReference type="Proteomes" id="UP000595814"/>
    </source>
</evidence>
<protein>
    <submittedName>
        <fullName evidence="1">Uncharacterized protein</fullName>
    </submittedName>
</protein>
<keyword evidence="2" id="KW-1185">Reference proteome</keyword>
<evidence type="ECO:0000313" key="1">
    <source>
        <dbReference type="EMBL" id="QQK08776.1"/>
    </source>
</evidence>
<gene>
    <name evidence="1" type="ORF">JFY71_04385</name>
</gene>
<proteinExistence type="predicted"/>
<sequence>MNIQEIFLEILNMSFVASFIIGIVIIARFLLKRFPKIFSYILWLPVLIRLLIPFSIEGLFSLIPVNNKPIPSNIVYNSSARINTGINIVDKTVNRPVENQIKEVPIALVENPIDYREIITYVLIGIWLIGVAFMIIKAIISAIKLRKKLVGSIKLRENIYLSDYINTAFVVGIRRPKIYLPSYMENKEYIILHEQVHIKRWDNIIKILAYIALSIHWFNPLVWLAFVLSTNDMELSCDEKVMKNMNKEIKADYAQTLLNISTGIRKISGVSINFGEEDVKERVENIMKHKKARKWKIILATILSLIVLVGCFGNNEKSYISNIKDKEIQEFGSLPYVIYGDDNQVIFYDIVTGIVFYDLKDSKVTNRIEYDELVKTYKDKETVGIEGVSKDFKKIYSFAYNDILETSYYEYEISTGTTKERREGELDLPDFNSHDDYVFRFSEDGKRRKYKDIELLVYNGDEKTKYKVFGEPSDTKTYEDIENEILGKKISKDINNIDIEKDMIWLFGSPNLLYGDKEKAIITGYFGLVIYDLNNSKESKIIPLEILEDIVPQKPNFTIVKVSKDGNRVYFGKEMNLEEGQRYLLAEDEMSKYGEFTHVYNVEKDKLEKVSTQPKSFFESRTSYTEEQIKIMEEIAMNTSGGMVELDNSFMFLGGKYINPGNEDATLEIVIHNYKTEENKVYKIFE</sequence>
<organism evidence="1 2">
    <name type="scientific">Miniphocaeibacter halophilus</name>
    <dbReference type="NCBI Taxonomy" id="2931922"/>
    <lineage>
        <taxon>Bacteria</taxon>
        <taxon>Bacillati</taxon>
        <taxon>Bacillota</taxon>
        <taxon>Tissierellia</taxon>
        <taxon>Tissierellales</taxon>
        <taxon>Peptoniphilaceae</taxon>
        <taxon>Miniphocaeibacter</taxon>
    </lineage>
</organism>